<evidence type="ECO:0000313" key="3">
    <source>
        <dbReference type="Proteomes" id="UP000006310"/>
    </source>
</evidence>
<dbReference type="AlphaFoldDB" id="J7S0Z7"/>
<dbReference type="OMA" id="SAKYTHI"/>
<gene>
    <name evidence="2" type="primary">KNAG0G01740</name>
    <name evidence="2" type="ordered locus">KNAG_0G01740</name>
</gene>
<dbReference type="eggNOG" id="ENOG502TFUM">
    <property type="taxonomic scope" value="Eukaryota"/>
</dbReference>
<evidence type="ECO:0000256" key="1">
    <source>
        <dbReference type="SAM" id="MobiDB-lite"/>
    </source>
</evidence>
<accession>J7S0Z7</accession>
<name>J7S0Z7_HUIN7</name>
<dbReference type="KEGG" id="kng:KNAG_0G01740"/>
<protein>
    <submittedName>
        <fullName evidence="2">Uncharacterized protein</fullName>
    </submittedName>
</protein>
<organism evidence="2 3">
    <name type="scientific">Huiozyma naganishii (strain ATCC MYA-139 / BCRC 22969 / CBS 8797 / KCTC 17520 / NBRC 10181 / NCYC 3082 / Yp74L-3)</name>
    <name type="common">Yeast</name>
    <name type="synonym">Kazachstania naganishii</name>
    <dbReference type="NCBI Taxonomy" id="1071383"/>
    <lineage>
        <taxon>Eukaryota</taxon>
        <taxon>Fungi</taxon>
        <taxon>Dikarya</taxon>
        <taxon>Ascomycota</taxon>
        <taxon>Saccharomycotina</taxon>
        <taxon>Saccharomycetes</taxon>
        <taxon>Saccharomycetales</taxon>
        <taxon>Saccharomycetaceae</taxon>
        <taxon>Huiozyma</taxon>
    </lineage>
</organism>
<dbReference type="OrthoDB" id="5563016at2759"/>
<dbReference type="EMBL" id="HE978320">
    <property type="protein sequence ID" value="CCK71232.1"/>
    <property type="molecule type" value="Genomic_DNA"/>
</dbReference>
<dbReference type="GeneID" id="34526956"/>
<evidence type="ECO:0000313" key="2">
    <source>
        <dbReference type="EMBL" id="CCK71232.1"/>
    </source>
</evidence>
<feature type="region of interest" description="Disordered" evidence="1">
    <location>
        <begin position="292"/>
        <end position="324"/>
    </location>
</feature>
<feature type="compositionally biased region" description="Polar residues" evidence="1">
    <location>
        <begin position="295"/>
        <end position="311"/>
    </location>
</feature>
<feature type="region of interest" description="Disordered" evidence="1">
    <location>
        <begin position="190"/>
        <end position="213"/>
    </location>
</feature>
<reference evidence="3" key="2">
    <citation type="submission" date="2012-08" db="EMBL/GenBank/DDBJ databases">
        <title>Genome sequence of Kazachstania naganishii.</title>
        <authorList>
            <person name="Gordon J.L."/>
            <person name="Armisen D."/>
            <person name="Proux-Wera E."/>
            <person name="OhEigeartaigh S.S."/>
            <person name="Byrne K.P."/>
            <person name="Wolfe K.H."/>
        </authorList>
    </citation>
    <scope>NUCLEOTIDE SEQUENCE [LARGE SCALE GENOMIC DNA]</scope>
    <source>
        <strain evidence="3">ATCC MYA-139 / BCRC 22969 / CBS 8797 / CCRC 22969 / KCTC 17520 / NBRC 10181 / NCYC 3082</strain>
    </source>
</reference>
<dbReference type="RefSeq" id="XP_022465478.1">
    <property type="nucleotide sequence ID" value="XM_022609043.1"/>
</dbReference>
<reference evidence="2 3" key="1">
    <citation type="journal article" date="2011" name="Proc. Natl. Acad. Sci. U.S.A.">
        <title>Evolutionary erosion of yeast sex chromosomes by mating-type switching accidents.</title>
        <authorList>
            <person name="Gordon J.L."/>
            <person name="Armisen D."/>
            <person name="Proux-Wera E."/>
            <person name="Oheigeartaigh S.S."/>
            <person name="Byrne K.P."/>
            <person name="Wolfe K.H."/>
        </authorList>
    </citation>
    <scope>NUCLEOTIDE SEQUENCE [LARGE SCALE GENOMIC DNA]</scope>
    <source>
        <strain evidence="3">ATCC MYA-139 / BCRC 22969 / CBS 8797 / CCRC 22969 / KCTC 17520 / NBRC 10181 / NCYC 3082</strain>
    </source>
</reference>
<keyword evidence="3" id="KW-1185">Reference proteome</keyword>
<dbReference type="Proteomes" id="UP000006310">
    <property type="component" value="Chromosome 7"/>
</dbReference>
<sequence>MEAVQGPYPAHKRAHSLGADQFQRNAKFSIPRSDSTSDLFDIQHSFVRLPTHSNGRHTVQNRNTLYRSNTVGGGGPYPAFNTPRNPYVHPQRQQQQQQQVVRSGSRVKRRSMLNTIPEQRKRPTVGTISHFEACSKGGRVHARSPSHGVAVRQASQPLSPLQRQKLQMQQQFNFPNGEKFTPRALLRRQQEPATVQPVQPPPQVESPRVIKRSNSTKKLGSFLKLFSLSKKSTAKKQKPTVVPPVTQPDEPLTSQFAALSTDPQARGDDAVEFNSAELLDRLHRQWDVVHEGGTSVPSTASSQNSIMSSRPQTESTGGSSQGGKRSVMFASDIYVRDTFSPEEYNRMDEEANEAERQNSSLYGDKVVYDEKYGFVNEVKFELNQFKKNEMLVHYDSIQFTQFFNH</sequence>
<dbReference type="HOGENOM" id="CLU_679827_0_0_1"/>
<proteinExistence type="predicted"/>